<accession>A0A0F9PMA1</accession>
<keyword evidence="5 6" id="KW-0472">Membrane</keyword>
<feature type="transmembrane region" description="Helical" evidence="6">
    <location>
        <begin position="136"/>
        <end position="155"/>
    </location>
</feature>
<feature type="transmembrane region" description="Helical" evidence="6">
    <location>
        <begin position="50"/>
        <end position="70"/>
    </location>
</feature>
<dbReference type="GO" id="GO:0005886">
    <property type="term" value="C:plasma membrane"/>
    <property type="evidence" value="ECO:0007669"/>
    <property type="project" value="UniProtKB-SubCell"/>
</dbReference>
<dbReference type="GO" id="GO:0015658">
    <property type="term" value="F:branched-chain amino acid transmembrane transporter activity"/>
    <property type="evidence" value="ECO:0007669"/>
    <property type="project" value="InterPro"/>
</dbReference>
<feature type="transmembrane region" description="Helical" evidence="6">
    <location>
        <begin position="261"/>
        <end position="286"/>
    </location>
</feature>
<dbReference type="InterPro" id="IPR001851">
    <property type="entry name" value="ABC_transp_permease"/>
</dbReference>
<keyword evidence="3 6" id="KW-0812">Transmembrane</keyword>
<feature type="transmembrane region" description="Helical" evidence="6">
    <location>
        <begin position="21"/>
        <end position="44"/>
    </location>
</feature>
<dbReference type="AlphaFoldDB" id="A0A0F9PMA1"/>
<evidence type="ECO:0000256" key="6">
    <source>
        <dbReference type="SAM" id="Phobius"/>
    </source>
</evidence>
<gene>
    <name evidence="7" type="ORF">LCGC14_0881840</name>
</gene>
<evidence type="ECO:0000256" key="4">
    <source>
        <dbReference type="ARBA" id="ARBA00022989"/>
    </source>
</evidence>
<sequence length="351" mass="38695">MKIVSQKISEKFIGVPRYLKDWALTFKGGVTIMCLIVLFCIPLLTQQVYYLEIVILAMIFSIFAASWDFLAGFTGQVSFGQAIFFGLSGYVVSAILVEGVNKNSDYWWMALLFGILLSVVVGFFVGILCLRLKGPYLALGTLVIALLLMNLFRIGTLKDYLWGDEGISGVPALNPNSNIVFYIILILMIFSITVMIHIGKSNMGTIFKSIRDDEKGSESSGINTTKYKVIAFMISSAFAGLAGGLFAMYNRSINPLIFQPYYSFIVLIMAAMGGIATISGSVLGAFTFIFLNEILRDLGQIDSSNPFLAAFTTPAFVFSILLIFIIRFATQGILNGVLDKLKDFWDVLLGR</sequence>
<protein>
    <recommendedName>
        <fullName evidence="8">Branched-chain amino acid ABC transporter permease</fullName>
    </recommendedName>
</protein>
<feature type="transmembrane region" description="Helical" evidence="6">
    <location>
        <begin position="229"/>
        <end position="249"/>
    </location>
</feature>
<dbReference type="EMBL" id="LAZR01002779">
    <property type="protein sequence ID" value="KKN25727.1"/>
    <property type="molecule type" value="Genomic_DNA"/>
</dbReference>
<evidence type="ECO:0008006" key="8">
    <source>
        <dbReference type="Google" id="ProtNLM"/>
    </source>
</evidence>
<keyword evidence="2" id="KW-1003">Cell membrane</keyword>
<dbReference type="PANTHER" id="PTHR30482">
    <property type="entry name" value="HIGH-AFFINITY BRANCHED-CHAIN AMINO ACID TRANSPORT SYSTEM PERMEASE"/>
    <property type="match status" value="1"/>
</dbReference>
<feature type="transmembrane region" description="Helical" evidence="6">
    <location>
        <begin position="179"/>
        <end position="198"/>
    </location>
</feature>
<evidence type="ECO:0000256" key="1">
    <source>
        <dbReference type="ARBA" id="ARBA00004651"/>
    </source>
</evidence>
<dbReference type="CDD" id="cd06581">
    <property type="entry name" value="TM_PBP1_LivM_like"/>
    <property type="match status" value="1"/>
</dbReference>
<evidence type="ECO:0000256" key="5">
    <source>
        <dbReference type="ARBA" id="ARBA00023136"/>
    </source>
</evidence>
<comment type="subcellular location">
    <subcellularLocation>
        <location evidence="1">Cell membrane</location>
        <topology evidence="1">Multi-pass membrane protein</topology>
    </subcellularLocation>
</comment>
<feature type="transmembrane region" description="Helical" evidence="6">
    <location>
        <begin position="307"/>
        <end position="329"/>
    </location>
</feature>
<evidence type="ECO:0000256" key="2">
    <source>
        <dbReference type="ARBA" id="ARBA00022475"/>
    </source>
</evidence>
<reference evidence="7" key="1">
    <citation type="journal article" date="2015" name="Nature">
        <title>Complex archaea that bridge the gap between prokaryotes and eukaryotes.</title>
        <authorList>
            <person name="Spang A."/>
            <person name="Saw J.H."/>
            <person name="Jorgensen S.L."/>
            <person name="Zaremba-Niedzwiedzka K."/>
            <person name="Martijn J."/>
            <person name="Lind A.E."/>
            <person name="van Eijk R."/>
            <person name="Schleper C."/>
            <person name="Guy L."/>
            <person name="Ettema T.J."/>
        </authorList>
    </citation>
    <scope>NUCLEOTIDE SEQUENCE</scope>
</reference>
<feature type="transmembrane region" description="Helical" evidence="6">
    <location>
        <begin position="106"/>
        <end position="129"/>
    </location>
</feature>
<name>A0A0F9PMA1_9ZZZZ</name>
<evidence type="ECO:0000256" key="3">
    <source>
        <dbReference type="ARBA" id="ARBA00022692"/>
    </source>
</evidence>
<evidence type="ECO:0000313" key="7">
    <source>
        <dbReference type="EMBL" id="KKN25727.1"/>
    </source>
</evidence>
<dbReference type="InterPro" id="IPR043428">
    <property type="entry name" value="LivM-like"/>
</dbReference>
<comment type="caution">
    <text evidence="7">The sequence shown here is derived from an EMBL/GenBank/DDBJ whole genome shotgun (WGS) entry which is preliminary data.</text>
</comment>
<proteinExistence type="predicted"/>
<dbReference type="Pfam" id="PF02653">
    <property type="entry name" value="BPD_transp_2"/>
    <property type="match status" value="1"/>
</dbReference>
<keyword evidence="4 6" id="KW-1133">Transmembrane helix</keyword>
<dbReference type="PANTHER" id="PTHR30482:SF10">
    <property type="entry name" value="HIGH-AFFINITY BRANCHED-CHAIN AMINO ACID TRANSPORT PROTEIN BRAE"/>
    <property type="match status" value="1"/>
</dbReference>
<organism evidence="7">
    <name type="scientific">marine sediment metagenome</name>
    <dbReference type="NCBI Taxonomy" id="412755"/>
    <lineage>
        <taxon>unclassified sequences</taxon>
        <taxon>metagenomes</taxon>
        <taxon>ecological metagenomes</taxon>
    </lineage>
</organism>
<feature type="transmembrane region" description="Helical" evidence="6">
    <location>
        <begin position="82"/>
        <end position="100"/>
    </location>
</feature>